<dbReference type="InParanoid" id="C1GC03"/>
<reference evidence="1 2" key="1">
    <citation type="journal article" date="2011" name="PLoS Genet.">
        <title>Comparative genomic analysis of human fungal pathogens causing paracoccidioidomycosis.</title>
        <authorList>
            <person name="Desjardins C.A."/>
            <person name="Champion M.D."/>
            <person name="Holder J.W."/>
            <person name="Muszewska A."/>
            <person name="Goldberg J."/>
            <person name="Bailao A.M."/>
            <person name="Brigido M.M."/>
            <person name="Ferreira M.E."/>
            <person name="Garcia A.M."/>
            <person name="Grynberg M."/>
            <person name="Gujja S."/>
            <person name="Heiman D.I."/>
            <person name="Henn M.R."/>
            <person name="Kodira C.D."/>
            <person name="Leon-Narvaez H."/>
            <person name="Longo L.V."/>
            <person name="Ma L.J."/>
            <person name="Malavazi I."/>
            <person name="Matsuo A.L."/>
            <person name="Morais F.V."/>
            <person name="Pereira M."/>
            <person name="Rodriguez-Brito S."/>
            <person name="Sakthikumar S."/>
            <person name="Salem-Izacc S.M."/>
            <person name="Sykes S.M."/>
            <person name="Teixeira M.M."/>
            <person name="Vallejo M.C."/>
            <person name="Walter M.E."/>
            <person name="Yandava C."/>
            <person name="Young S."/>
            <person name="Zeng Q."/>
            <person name="Zucker J."/>
            <person name="Felipe M.S."/>
            <person name="Goldman G.H."/>
            <person name="Haas B.J."/>
            <person name="McEwen J.G."/>
            <person name="Nino-Vega G."/>
            <person name="Puccia R."/>
            <person name="San-Blas G."/>
            <person name="Soares C.M."/>
            <person name="Birren B.W."/>
            <person name="Cuomo C.A."/>
        </authorList>
    </citation>
    <scope>NUCLEOTIDE SEQUENCE [LARGE SCALE GENOMIC DNA]</scope>
    <source>
        <strain evidence="1 2">Pb18</strain>
    </source>
</reference>
<evidence type="ECO:0000313" key="1">
    <source>
        <dbReference type="EMBL" id="EEH48446.1"/>
    </source>
</evidence>
<gene>
    <name evidence="1" type="ORF">PADG_04525</name>
</gene>
<dbReference type="VEuPathDB" id="FungiDB:PADG_04525"/>
<dbReference type="RefSeq" id="XP_010760286.1">
    <property type="nucleotide sequence ID" value="XM_010761984.1"/>
</dbReference>
<evidence type="ECO:0000313" key="2">
    <source>
        <dbReference type="Proteomes" id="UP000001628"/>
    </source>
</evidence>
<dbReference type="KEGG" id="pbn:PADG_04525"/>
<dbReference type="Proteomes" id="UP000001628">
    <property type="component" value="Unassembled WGS sequence"/>
</dbReference>
<dbReference type="EMBL" id="KN275961">
    <property type="protein sequence ID" value="EEH48446.1"/>
    <property type="molecule type" value="Genomic_DNA"/>
</dbReference>
<dbReference type="HOGENOM" id="CLU_2850327_0_0_1"/>
<organism evidence="1 2">
    <name type="scientific">Paracoccidioides brasiliensis (strain Pb18)</name>
    <dbReference type="NCBI Taxonomy" id="502780"/>
    <lineage>
        <taxon>Eukaryota</taxon>
        <taxon>Fungi</taxon>
        <taxon>Dikarya</taxon>
        <taxon>Ascomycota</taxon>
        <taxon>Pezizomycotina</taxon>
        <taxon>Eurotiomycetes</taxon>
        <taxon>Eurotiomycetidae</taxon>
        <taxon>Onygenales</taxon>
        <taxon>Ajellomycetaceae</taxon>
        <taxon>Paracoccidioides</taxon>
    </lineage>
</organism>
<protein>
    <submittedName>
        <fullName evidence="1">Uncharacterized protein</fullName>
    </submittedName>
</protein>
<sequence>MSSNHILQIYNKTSELLYQLQSLETELLASLPTLGEDPMIITPARRKLKHSYFIWQDYNYPASGK</sequence>
<accession>C1GC03</accession>
<keyword evidence="2" id="KW-1185">Reference proteome</keyword>
<dbReference type="AlphaFoldDB" id="C1GC03"/>
<dbReference type="GeneID" id="22583629"/>
<name>C1GC03_PARBD</name>
<proteinExistence type="predicted"/>